<evidence type="ECO:0000313" key="6">
    <source>
        <dbReference type="EMBL" id="TXG59678.1"/>
    </source>
</evidence>
<dbReference type="InterPro" id="IPR046848">
    <property type="entry name" value="E_motif"/>
</dbReference>
<dbReference type="Pfam" id="PF20431">
    <property type="entry name" value="E_motif"/>
    <property type="match status" value="1"/>
</dbReference>
<keyword evidence="7" id="KW-1185">Reference proteome</keyword>
<organism evidence="6 7">
    <name type="scientific">Acer yangbiense</name>
    <dbReference type="NCBI Taxonomy" id="1000413"/>
    <lineage>
        <taxon>Eukaryota</taxon>
        <taxon>Viridiplantae</taxon>
        <taxon>Streptophyta</taxon>
        <taxon>Embryophyta</taxon>
        <taxon>Tracheophyta</taxon>
        <taxon>Spermatophyta</taxon>
        <taxon>Magnoliopsida</taxon>
        <taxon>eudicotyledons</taxon>
        <taxon>Gunneridae</taxon>
        <taxon>Pentapetalae</taxon>
        <taxon>rosids</taxon>
        <taxon>malvids</taxon>
        <taxon>Sapindales</taxon>
        <taxon>Sapindaceae</taxon>
        <taxon>Hippocastanoideae</taxon>
        <taxon>Acereae</taxon>
        <taxon>Acer</taxon>
    </lineage>
</organism>
<dbReference type="FunFam" id="1.25.40.10:FF:000158">
    <property type="entry name" value="pentatricopeptide repeat-containing protein At2g33680"/>
    <property type="match status" value="1"/>
</dbReference>
<dbReference type="EMBL" id="VAHF01000006">
    <property type="protein sequence ID" value="TXG59678.1"/>
    <property type="molecule type" value="Genomic_DNA"/>
</dbReference>
<feature type="domain" description="Retrovirus-related Pol polyprotein from transposon TNT 1-94-like beta-barrel" evidence="5">
    <location>
        <begin position="212"/>
        <end position="292"/>
    </location>
</feature>
<dbReference type="Proteomes" id="UP000323000">
    <property type="component" value="Chromosome 6"/>
</dbReference>
<name>A0A5C7HS61_9ROSI</name>
<keyword evidence="1" id="KW-0677">Repeat</keyword>
<dbReference type="Gene3D" id="1.25.40.10">
    <property type="entry name" value="Tetratricopeptide repeat domain"/>
    <property type="match status" value="4"/>
</dbReference>
<protein>
    <recommendedName>
        <fullName evidence="8">GAG-pre-integrase domain-containing protein</fullName>
    </recommendedName>
</protein>
<dbReference type="PROSITE" id="PS51375">
    <property type="entry name" value="PPR"/>
    <property type="match status" value="1"/>
</dbReference>
<dbReference type="PANTHER" id="PTHR47926">
    <property type="entry name" value="PENTATRICOPEPTIDE REPEAT-CONTAINING PROTEIN"/>
    <property type="match status" value="1"/>
</dbReference>
<dbReference type="InterPro" id="IPR046960">
    <property type="entry name" value="PPR_At4g14850-like_plant"/>
</dbReference>
<dbReference type="NCBIfam" id="TIGR00756">
    <property type="entry name" value="PPR"/>
    <property type="match status" value="2"/>
</dbReference>
<dbReference type="PANTHER" id="PTHR47926:SF347">
    <property type="entry name" value="PENTATRICOPEPTIDE REPEAT-CONTAINING PROTEIN"/>
    <property type="match status" value="1"/>
</dbReference>
<dbReference type="AlphaFoldDB" id="A0A5C7HS61"/>
<evidence type="ECO:0008006" key="8">
    <source>
        <dbReference type="Google" id="ProtNLM"/>
    </source>
</evidence>
<dbReference type="Pfam" id="PF22936">
    <property type="entry name" value="Pol_BBD"/>
    <property type="match status" value="1"/>
</dbReference>
<dbReference type="OrthoDB" id="428771at2759"/>
<accession>A0A5C7HS61</accession>
<dbReference type="InterPro" id="IPR013103">
    <property type="entry name" value="RVT_2"/>
</dbReference>
<evidence type="ECO:0000256" key="2">
    <source>
        <dbReference type="PROSITE-ProRule" id="PRU00708"/>
    </source>
</evidence>
<feature type="domain" description="GAG-pre-integrase" evidence="4">
    <location>
        <begin position="321"/>
        <end position="386"/>
    </location>
</feature>
<dbReference type="InterPro" id="IPR054722">
    <property type="entry name" value="PolX-like_BBD"/>
</dbReference>
<feature type="domain" description="Reverse transcriptase Ty1/copia-type" evidence="3">
    <location>
        <begin position="490"/>
        <end position="539"/>
    </location>
</feature>
<gene>
    <name evidence="6" type="ORF">EZV62_014251</name>
</gene>
<dbReference type="GO" id="GO:0003723">
    <property type="term" value="F:RNA binding"/>
    <property type="evidence" value="ECO:0007669"/>
    <property type="project" value="InterPro"/>
</dbReference>
<evidence type="ECO:0000313" key="7">
    <source>
        <dbReference type="Proteomes" id="UP000323000"/>
    </source>
</evidence>
<feature type="repeat" description="PPR" evidence="2">
    <location>
        <begin position="701"/>
        <end position="735"/>
    </location>
</feature>
<dbReference type="InterPro" id="IPR025724">
    <property type="entry name" value="GAG-pre-integrase_dom"/>
</dbReference>
<sequence length="875" mass="97632">MSMSMSRSLCCYYKFPAKSCSKTCPLFNFQKRNVNTHHLFDQVLHRDISSLNSQLSSYVRMRDFLTALDLFRRLHCSRLDLDAYTFTTVLGACSALPFPERGRQVHCLMIKIGSDTGTVTKTALMHMCATRRKQISWVQMQLLFEFQELWTVVSEGIASPADAATTRKDIKARAECRSRKQNFQANVAEDGGRSETLLLACNMAEDGANNKWFLDSGCSNHMCGEKEMFTQLDESCTSSVKFGNDTTVPVMGKGKISITLKDGSQNAISDVLLVPNLHKNLLSVGQLSEKGYDIRIHEGICTINSAQKGLIAKVKMSQNRLFPLLINSDSLPCFSSVMCDENWLWHMRFGHVNFGSLKQLASRKMVSGLPSINPLDRVCETCVLGKKHRNPFPIGKAWRANVNVDLEEIVQEEPTHVTPPPCVTPYLAESSSRPQRQRVLPARLQDCVLSNDDYPTDEELVNFALFADCDPVTYEDAAQDDYWMKAMNEEIYLGLMSYFLGIEVSQTDDGIFLCQKKYVGDVLKKFKMEGCKPILTPVEERLKLVKDGSGSSQGSVWCFRGDEEGGSGVQRIHAVFYGTALVNFYSVVGLITEAMKVFSGLDGRVDDIMRNSLISGCIRNRKYKDAFFIMNSMRPNVVALTTALAACSVNSDSWIGKQIHCVALRFGLTFDTQFCNVLLDMYAKCGIILNARSLFDGIVQKDVSWTSMIDAYGSHGCGPEALELFRKMDEEGSGVLPNSVTFLAVLSACAHSGLVDQAREYTLGKAGQMDEVWCLFDDMVKSGFKATTAVWGALVNACKLNLDVTRGEFAAKRLLELEPDNPSYYILLSNFYATIGKWDAVDNLRNIMRKKGLVKESGSSWFAVANRHEDVCKLV</sequence>
<proteinExistence type="predicted"/>
<dbReference type="InterPro" id="IPR011990">
    <property type="entry name" value="TPR-like_helical_dom_sf"/>
</dbReference>
<dbReference type="GO" id="GO:0009451">
    <property type="term" value="P:RNA modification"/>
    <property type="evidence" value="ECO:0007669"/>
    <property type="project" value="InterPro"/>
</dbReference>
<evidence type="ECO:0000259" key="3">
    <source>
        <dbReference type="Pfam" id="PF07727"/>
    </source>
</evidence>
<evidence type="ECO:0000259" key="4">
    <source>
        <dbReference type="Pfam" id="PF13976"/>
    </source>
</evidence>
<dbReference type="Pfam" id="PF13976">
    <property type="entry name" value="gag_pre-integrs"/>
    <property type="match status" value="1"/>
</dbReference>
<dbReference type="GO" id="GO:0099402">
    <property type="term" value="P:plant organ development"/>
    <property type="evidence" value="ECO:0007669"/>
    <property type="project" value="UniProtKB-ARBA"/>
</dbReference>
<dbReference type="Pfam" id="PF07727">
    <property type="entry name" value="RVT_2"/>
    <property type="match status" value="1"/>
</dbReference>
<evidence type="ECO:0000259" key="5">
    <source>
        <dbReference type="Pfam" id="PF22936"/>
    </source>
</evidence>
<reference evidence="7" key="1">
    <citation type="journal article" date="2019" name="Gigascience">
        <title>De novo genome assembly of the endangered Acer yangbiense, a plant species with extremely small populations endemic to Yunnan Province, China.</title>
        <authorList>
            <person name="Yang J."/>
            <person name="Wariss H.M."/>
            <person name="Tao L."/>
            <person name="Zhang R."/>
            <person name="Yun Q."/>
            <person name="Hollingsworth P."/>
            <person name="Dao Z."/>
            <person name="Luo G."/>
            <person name="Guo H."/>
            <person name="Ma Y."/>
            <person name="Sun W."/>
        </authorList>
    </citation>
    <scope>NUCLEOTIDE SEQUENCE [LARGE SCALE GENOMIC DNA]</scope>
    <source>
        <strain evidence="7">cv. Malutang</strain>
    </source>
</reference>
<evidence type="ECO:0000256" key="1">
    <source>
        <dbReference type="ARBA" id="ARBA00022737"/>
    </source>
</evidence>
<dbReference type="InterPro" id="IPR002885">
    <property type="entry name" value="PPR_rpt"/>
</dbReference>
<comment type="caution">
    <text evidence="6">The sequence shown here is derived from an EMBL/GenBank/DDBJ whole genome shotgun (WGS) entry which is preliminary data.</text>
</comment>
<dbReference type="Pfam" id="PF01535">
    <property type="entry name" value="PPR"/>
    <property type="match status" value="3"/>
</dbReference>